<protein>
    <recommendedName>
        <fullName evidence="11">Structural maintenance of chromosomes protein</fullName>
    </recommendedName>
</protein>
<dbReference type="Gene3D" id="3.30.70.1620">
    <property type="match status" value="1"/>
</dbReference>
<sequence length="1171" mass="133425">MKVEELIIDGFKSYATRTVISGWDHQFNAITGLNGSGKSNILDAICFVLGIASMSTVRASNLQDLIYKRGQAGVTKASVTIVFNNNEISKSPIGFENCSTISVTRQIILGGSSKYLINGHKAQQQTVLNLFQSVQLNINNPNFLIMQGKITKVLSMKPSEILSLIEEAAGTRTFEERKDKAQKTMAKKEAKLTEIRNLLKEEIEPKLEKLRKEKRNFLEFQQTQIDLEKLSRIVAAHDYLKLSRNFTNHSNSLSENESRLAFLNNENEKLVNEIQNLNDDLNQVKLQRESELQNDGKLKELEHRESKLTNENTRLTTSKDLIEENLNEEKSNRERIEFQIRDIQSNLQKSLELYQKFEQDFNKSNEELNQLKNEFNQKEELLSTLSTGLSSTGNISTGYSAQLNEVKEKLNNSQNFIKTSNLKISHLKNQIQNDQIKLEKAKAENETFLNNKKKYQSEISSMEQELNTKLGFDPNVVNQLKDEESNLVAQSNKLKHDLSYLERDVGSIGFNYSRPSANFNDELVRGIVAQLFNLPEKSNSQALAIQICAGNRLYNVVVDNSEVATQLLEKGQLRRRVTIIPLDKINSRSISGDVIDYAKTLAPDKVELALNLIEFEDELIRAMEYIFGTTFICKDPQTAKIITFDPKIRSRSITLEGDIYDPEGNLSGGSRRNDSSILIKIQRFNTISNNLKEVTQRLHEVRSEIGRMESVISGTRSLQNDLNLKKYELSLLEKKLDSNPSSMILKQNEANENEIINLAQRMKEEDQNCISYQSDIAKIEKDIAEFNNDKGSKLSDLKKEINNLKKELTKKQNALNSKNDEYQAIQIDNEQLKSELSNLQDSLKSSISLFEELERKKAETIQRFNELGDELRITKAELDEEKANLLGLDEEINELIKVIKLKNDSLNEYKLERQKLSHEIEKSSSITNNLKAGLDKIISEHDWVTDTSILDNLIQQYPNINLEESYAQLAVLEEKFQSMKRKVNVNIMSMIDNVEKKETSLKHMVKTIEKDKTKIVNTIEKLNGYKRDTLNSTYQKVSVDFGQIFSDLLPGSFTKLVPVNMMDVTQGLEVRVKLGEVWKESLVELSGGQRSLVALSLIMALLQFKPAPMYILDEVDAALDLSHTQNIGHLIKTRFKGSQFIVVSLKEGMFTNANRVFRTRFQDGTSVVSVM</sequence>
<dbReference type="InterPro" id="IPR010935">
    <property type="entry name" value="SMC_hinge"/>
</dbReference>
<feature type="coiled-coil region" evidence="12">
    <location>
        <begin position="171"/>
        <end position="198"/>
    </location>
</feature>
<feature type="coiled-coil region" evidence="12">
    <location>
        <begin position="424"/>
        <end position="497"/>
    </location>
</feature>
<dbReference type="GeneID" id="30983130"/>
<evidence type="ECO:0000256" key="5">
    <source>
        <dbReference type="ARBA" id="ARBA00022776"/>
    </source>
</evidence>
<dbReference type="SMART" id="SM00968">
    <property type="entry name" value="SMC_hinge"/>
    <property type="match status" value="1"/>
</dbReference>
<keyword evidence="5" id="KW-0498">Mitosis</keyword>
<keyword evidence="3" id="KW-0132">Cell division</keyword>
<dbReference type="Gene3D" id="1.20.1060.20">
    <property type="match status" value="1"/>
</dbReference>
<evidence type="ECO:0000256" key="4">
    <source>
        <dbReference type="ARBA" id="ARBA00022741"/>
    </source>
</evidence>
<dbReference type="GO" id="GO:0051301">
    <property type="term" value="P:cell division"/>
    <property type="evidence" value="ECO:0007669"/>
    <property type="project" value="UniProtKB-KW"/>
</dbReference>
<dbReference type="InterPro" id="IPR036277">
    <property type="entry name" value="SMC_hinge_sf"/>
</dbReference>
<feature type="coiled-coil region" evidence="12">
    <location>
        <begin position="253"/>
        <end position="381"/>
    </location>
</feature>
<dbReference type="OrthoDB" id="10255539at2759"/>
<accession>A0A1E4SSA2</accession>
<dbReference type="RefSeq" id="XP_020067497.1">
    <property type="nucleotide sequence ID" value="XM_020208994.1"/>
</dbReference>
<dbReference type="PIRSF" id="PIRSF005719">
    <property type="entry name" value="SMC"/>
    <property type="match status" value="1"/>
</dbReference>
<evidence type="ECO:0000256" key="8">
    <source>
        <dbReference type="ARBA" id="ARBA00023067"/>
    </source>
</evidence>
<dbReference type="InterPro" id="IPR027120">
    <property type="entry name" value="Smc2_ABC"/>
</dbReference>
<evidence type="ECO:0000256" key="9">
    <source>
        <dbReference type="ARBA" id="ARBA00023242"/>
    </source>
</evidence>
<evidence type="ECO:0000313" key="15">
    <source>
        <dbReference type="Proteomes" id="UP000094285"/>
    </source>
</evidence>
<dbReference type="AlphaFoldDB" id="A0A1E4SSA2"/>
<keyword evidence="4" id="KW-0547">Nucleotide-binding</keyword>
<dbReference type="GO" id="GO:0003682">
    <property type="term" value="F:chromatin binding"/>
    <property type="evidence" value="ECO:0007669"/>
    <property type="project" value="EnsemblFungi"/>
</dbReference>
<comment type="subcellular location">
    <subcellularLocation>
        <location evidence="1 11">Nucleus</location>
    </subcellularLocation>
</comment>
<dbReference type="InterPro" id="IPR003395">
    <property type="entry name" value="RecF/RecN/SMC_N"/>
</dbReference>
<keyword evidence="6" id="KW-0067">ATP-binding</keyword>
<dbReference type="GO" id="GO:1903342">
    <property type="term" value="P:negative regulation of meiotic DNA double-strand break formation"/>
    <property type="evidence" value="ECO:0007669"/>
    <property type="project" value="EnsemblFungi"/>
</dbReference>
<evidence type="ECO:0000256" key="6">
    <source>
        <dbReference type="ARBA" id="ARBA00022840"/>
    </source>
</evidence>
<evidence type="ECO:0000256" key="1">
    <source>
        <dbReference type="ARBA" id="ARBA00004123"/>
    </source>
</evidence>
<dbReference type="GO" id="GO:0007076">
    <property type="term" value="P:mitotic chromosome condensation"/>
    <property type="evidence" value="ECO:0007669"/>
    <property type="project" value="EnsemblFungi"/>
</dbReference>
<evidence type="ECO:0000256" key="10">
    <source>
        <dbReference type="ARBA" id="ARBA00023306"/>
    </source>
</evidence>
<gene>
    <name evidence="14" type="ORF">CANTADRAFT_43669</name>
</gene>
<dbReference type="GO" id="GO:0070058">
    <property type="term" value="P:tRNA gene clustering"/>
    <property type="evidence" value="ECO:0007669"/>
    <property type="project" value="EnsemblFungi"/>
</dbReference>
<dbReference type="GO" id="GO:0000791">
    <property type="term" value="C:euchromatin"/>
    <property type="evidence" value="ECO:0007669"/>
    <property type="project" value="EnsemblFungi"/>
</dbReference>
<dbReference type="SUPFAM" id="SSF52540">
    <property type="entry name" value="P-loop containing nucleoside triphosphate hydrolases"/>
    <property type="match status" value="1"/>
</dbReference>
<dbReference type="Gene3D" id="3.40.50.300">
    <property type="entry name" value="P-loop containing nucleotide triphosphate hydrolases"/>
    <property type="match status" value="2"/>
</dbReference>
<dbReference type="GO" id="GO:0000796">
    <property type="term" value="C:condensin complex"/>
    <property type="evidence" value="ECO:0007669"/>
    <property type="project" value="EnsemblFungi"/>
</dbReference>
<dbReference type="GO" id="GO:0005737">
    <property type="term" value="C:cytoplasm"/>
    <property type="evidence" value="ECO:0007669"/>
    <property type="project" value="EnsemblFungi"/>
</dbReference>
<dbReference type="STRING" id="984487.A0A1E4SSA2"/>
<feature type="coiled-coil region" evidence="12">
    <location>
        <begin position="684"/>
        <end position="711"/>
    </location>
</feature>
<dbReference type="Pfam" id="PF06470">
    <property type="entry name" value="SMC_hinge"/>
    <property type="match status" value="1"/>
</dbReference>
<evidence type="ECO:0000256" key="3">
    <source>
        <dbReference type="ARBA" id="ARBA00022618"/>
    </source>
</evidence>
<keyword evidence="15" id="KW-1185">Reference proteome</keyword>
<dbReference type="Pfam" id="PF02463">
    <property type="entry name" value="SMC_N"/>
    <property type="match status" value="1"/>
</dbReference>
<evidence type="ECO:0000259" key="13">
    <source>
        <dbReference type="SMART" id="SM00968"/>
    </source>
</evidence>
<comment type="similarity">
    <text evidence="2">Belongs to the SMC family. SMC2 subfamily.</text>
</comment>
<dbReference type="EMBL" id="KV453909">
    <property type="protein sequence ID" value="ODV82375.1"/>
    <property type="molecule type" value="Genomic_DNA"/>
</dbReference>
<dbReference type="Proteomes" id="UP000094285">
    <property type="component" value="Unassembled WGS sequence"/>
</dbReference>
<dbReference type="GO" id="GO:0034506">
    <property type="term" value="C:chromosome, centromeric core domain"/>
    <property type="evidence" value="ECO:0007669"/>
    <property type="project" value="EnsemblFungi"/>
</dbReference>
<organism evidence="14 15">
    <name type="scientific">Suhomyces tanzawaensis NRRL Y-17324</name>
    <dbReference type="NCBI Taxonomy" id="984487"/>
    <lineage>
        <taxon>Eukaryota</taxon>
        <taxon>Fungi</taxon>
        <taxon>Dikarya</taxon>
        <taxon>Ascomycota</taxon>
        <taxon>Saccharomycotina</taxon>
        <taxon>Pichiomycetes</taxon>
        <taxon>Debaryomycetaceae</taxon>
        <taxon>Suhomyces</taxon>
    </lineage>
</organism>
<evidence type="ECO:0000256" key="12">
    <source>
        <dbReference type="SAM" id="Coils"/>
    </source>
</evidence>
<feature type="domain" description="SMC hinge" evidence="13">
    <location>
        <begin position="522"/>
        <end position="643"/>
    </location>
</feature>
<proteinExistence type="inferred from homology"/>
<dbReference type="Gene3D" id="1.20.58.130">
    <property type="match status" value="1"/>
</dbReference>
<evidence type="ECO:0000256" key="7">
    <source>
        <dbReference type="ARBA" id="ARBA00023054"/>
    </source>
</evidence>
<dbReference type="PANTHER" id="PTHR43977">
    <property type="entry name" value="STRUCTURAL MAINTENANCE OF CHROMOSOMES PROTEIN 3"/>
    <property type="match status" value="1"/>
</dbReference>
<dbReference type="SUPFAM" id="SSF75553">
    <property type="entry name" value="Smc hinge domain"/>
    <property type="match status" value="1"/>
</dbReference>
<keyword evidence="7 12" id="KW-0175">Coiled coil</keyword>
<dbReference type="GO" id="GO:0003680">
    <property type="term" value="F:minor groove of adenine-thymine-rich DNA binding"/>
    <property type="evidence" value="ECO:0007669"/>
    <property type="project" value="EnsemblFungi"/>
</dbReference>
<dbReference type="GO" id="GO:0003690">
    <property type="term" value="F:double-stranded DNA binding"/>
    <property type="evidence" value="ECO:0007669"/>
    <property type="project" value="EnsemblFungi"/>
</dbReference>
<dbReference type="GO" id="GO:0005524">
    <property type="term" value="F:ATP binding"/>
    <property type="evidence" value="ECO:0007669"/>
    <property type="project" value="UniProtKB-KW"/>
</dbReference>
<evidence type="ECO:0000256" key="2">
    <source>
        <dbReference type="ARBA" id="ARBA00005231"/>
    </source>
</evidence>
<feature type="coiled-coil region" evidence="12">
    <location>
        <begin position="745"/>
        <end position="926"/>
    </location>
</feature>
<dbReference type="GO" id="GO:0005730">
    <property type="term" value="C:nucleolus"/>
    <property type="evidence" value="ECO:0007669"/>
    <property type="project" value="EnsemblFungi"/>
</dbReference>
<dbReference type="GO" id="GO:0016887">
    <property type="term" value="F:ATP hydrolysis activity"/>
    <property type="evidence" value="ECO:0007669"/>
    <property type="project" value="EnsemblFungi"/>
</dbReference>
<reference evidence="15" key="1">
    <citation type="submission" date="2016-05" db="EMBL/GenBank/DDBJ databases">
        <title>Comparative genomics of biotechnologically important yeasts.</title>
        <authorList>
            <consortium name="DOE Joint Genome Institute"/>
            <person name="Riley R."/>
            <person name="Haridas S."/>
            <person name="Wolfe K.H."/>
            <person name="Lopes M.R."/>
            <person name="Hittinger C.T."/>
            <person name="Goker M."/>
            <person name="Salamov A."/>
            <person name="Wisecaver J."/>
            <person name="Long T.M."/>
            <person name="Aerts A.L."/>
            <person name="Barry K."/>
            <person name="Choi C."/>
            <person name="Clum A."/>
            <person name="Coughlan A.Y."/>
            <person name="Deshpande S."/>
            <person name="Douglass A.P."/>
            <person name="Hanson S.J."/>
            <person name="Klenk H.-P."/>
            <person name="Labutti K."/>
            <person name="Lapidus A."/>
            <person name="Lindquist E."/>
            <person name="Lipzen A."/>
            <person name="Meier-Kolthoff J.P."/>
            <person name="Ohm R.A."/>
            <person name="Otillar R.P."/>
            <person name="Pangilinan J."/>
            <person name="Peng Y."/>
            <person name="Rokas A."/>
            <person name="Rosa C.A."/>
            <person name="Scheuner C."/>
            <person name="Sibirny A.A."/>
            <person name="Slot J.C."/>
            <person name="Stielow J.B."/>
            <person name="Sun H."/>
            <person name="Kurtzman C.P."/>
            <person name="Blackwell M."/>
            <person name="Grigoriev I.V."/>
            <person name="Jeffries T.W."/>
        </authorList>
    </citation>
    <scope>NUCLEOTIDE SEQUENCE [LARGE SCALE GENOMIC DNA]</scope>
    <source>
        <strain evidence="15">NRRL Y-17324</strain>
    </source>
</reference>
<keyword evidence="9 11" id="KW-0539">Nucleus</keyword>
<dbReference type="GO" id="GO:1990814">
    <property type="term" value="F:DNA/DNA annealing activity"/>
    <property type="evidence" value="ECO:0007669"/>
    <property type="project" value="EnsemblFungi"/>
</dbReference>
<evidence type="ECO:0000313" key="14">
    <source>
        <dbReference type="EMBL" id="ODV82375.1"/>
    </source>
</evidence>
<dbReference type="InterPro" id="IPR027417">
    <property type="entry name" value="P-loop_NTPase"/>
</dbReference>
<dbReference type="InterPro" id="IPR024704">
    <property type="entry name" value="SMC"/>
</dbReference>
<dbReference type="GO" id="GO:0070550">
    <property type="term" value="P:rDNA chromatin condensation"/>
    <property type="evidence" value="ECO:0007669"/>
    <property type="project" value="EnsemblFungi"/>
</dbReference>
<dbReference type="CDD" id="cd03273">
    <property type="entry name" value="ABC_SMC2_euk"/>
    <property type="match status" value="1"/>
</dbReference>
<dbReference type="GO" id="GO:0000776">
    <property type="term" value="C:kinetochore"/>
    <property type="evidence" value="ECO:0007669"/>
    <property type="project" value="EnsemblFungi"/>
</dbReference>
<dbReference type="FunFam" id="3.40.50.300:FF:000278">
    <property type="entry name" value="Structural maintenance of chromosomes 2"/>
    <property type="match status" value="1"/>
</dbReference>
<keyword evidence="10" id="KW-0131">Cell cycle</keyword>
<dbReference type="FunFam" id="3.40.50.300:FF:000385">
    <property type="entry name" value="Structural maintenance of chromosomes 2"/>
    <property type="match status" value="1"/>
</dbReference>
<evidence type="ECO:0000256" key="11">
    <source>
        <dbReference type="PIRNR" id="PIRNR005719"/>
    </source>
</evidence>
<name>A0A1E4SSA2_9ASCO</name>
<keyword evidence="8" id="KW-0226">DNA condensation</keyword>